<dbReference type="KEGG" id="psel:GM415_04150"/>
<dbReference type="CDD" id="cd00761">
    <property type="entry name" value="Glyco_tranf_GTA_type"/>
    <property type="match status" value="1"/>
</dbReference>
<feature type="domain" description="Glycosyltransferase 2-like" evidence="1">
    <location>
        <begin position="261"/>
        <end position="454"/>
    </location>
</feature>
<dbReference type="PANTHER" id="PTHR43179:SF7">
    <property type="entry name" value="RHAMNOSYLTRANSFERASE WBBL"/>
    <property type="match status" value="1"/>
</dbReference>
<protein>
    <submittedName>
        <fullName evidence="2">Glycosyltransferase</fullName>
    </submittedName>
</protein>
<dbReference type="RefSeq" id="WP_158946569.1">
    <property type="nucleotide sequence ID" value="NZ_CP046400.1"/>
</dbReference>
<dbReference type="Pfam" id="PF00535">
    <property type="entry name" value="Glycos_transf_2"/>
    <property type="match status" value="1"/>
</dbReference>
<evidence type="ECO:0000313" key="2">
    <source>
        <dbReference type="EMBL" id="QGY39343.1"/>
    </source>
</evidence>
<dbReference type="SUPFAM" id="SSF53448">
    <property type="entry name" value="Nucleotide-diphospho-sugar transferases"/>
    <property type="match status" value="1"/>
</dbReference>
<dbReference type="Gene3D" id="3.90.550.10">
    <property type="entry name" value="Spore Coat Polysaccharide Biosynthesis Protein SpsA, Chain A"/>
    <property type="match status" value="1"/>
</dbReference>
<keyword evidence="2" id="KW-0808">Transferase</keyword>
<dbReference type="PANTHER" id="PTHR43179">
    <property type="entry name" value="RHAMNOSYLTRANSFERASE WBBL"/>
    <property type="match status" value="1"/>
</dbReference>
<dbReference type="EMBL" id="CP046400">
    <property type="protein sequence ID" value="QGY39343.1"/>
    <property type="molecule type" value="Genomic_DNA"/>
</dbReference>
<keyword evidence="3" id="KW-1185">Reference proteome</keyword>
<reference evidence="2 3" key="1">
    <citation type="submission" date="2019-11" db="EMBL/GenBank/DDBJ databases">
        <authorList>
            <person name="Zheng R.K."/>
            <person name="Sun C.M."/>
        </authorList>
    </citation>
    <scope>NUCLEOTIDE SEQUENCE [LARGE SCALE GENOMIC DNA]</scope>
    <source>
        <strain evidence="2 3">SRB007</strain>
    </source>
</reference>
<evidence type="ECO:0000259" key="1">
    <source>
        <dbReference type="Pfam" id="PF00535"/>
    </source>
</evidence>
<dbReference type="GO" id="GO:0016740">
    <property type="term" value="F:transferase activity"/>
    <property type="evidence" value="ECO:0007669"/>
    <property type="project" value="UniProtKB-KW"/>
</dbReference>
<dbReference type="Proteomes" id="UP000428328">
    <property type="component" value="Chromosome"/>
</dbReference>
<proteinExistence type="predicted"/>
<name>A0A6I6JFQ1_9BACT</name>
<sequence>MMQAQGGFLTSHWASLPEALKVRLRLGFTGKRHLLEVAGWCLRSGDPALSPLAADALLTAFGENPLDGEMATELLARDEVRALLPKETLTALAYLAGAWRKPANTGYLERLLALRDFGKLKTYLADAIAKEPGNLFWLQQAVAFGLIDGDPDWVEAMFARYEGQDTPVMTNVLARTLAFRGRYGEAARRFQNAGNAFGPSFAASSAGLCMLGEGDPASAHLLLLEAVANAPWNASLAFRLHDLLTGWDRETRPVEGSTAVLLYTWNNEVEIDATLRSLFESDLTGASVFVLDNGSTDSTPLVLESWGARFEKQLGAKRFSVITLPVNIGAPAARNWLLHHTPAAGHDFLCYLDDDVILPPDWLLRLGAAVRRYPDAGAWGCKVVDHANPALIQSADGHLLVEEVGPPLDLSRPEPNPFRLSDLHIQGLDSGMLNAMRPCASVTGCCHLFRTSVLQDSGDFAIQLSPTQYDDMEHDLRLCEAGRFPVYQGHLAVRHRKRTGAASRTSAREEGNALGNKYKMQTMHAREDLLEAMAGEQAVMEADLVGKLKTIDQA</sequence>
<dbReference type="InterPro" id="IPR029044">
    <property type="entry name" value="Nucleotide-diphossugar_trans"/>
</dbReference>
<gene>
    <name evidence="2" type="ORF">GM415_04150</name>
</gene>
<accession>A0A6I6JFQ1</accession>
<evidence type="ECO:0000313" key="3">
    <source>
        <dbReference type="Proteomes" id="UP000428328"/>
    </source>
</evidence>
<organism evidence="2 3">
    <name type="scientific">Pseudodesulfovibrio cashew</name>
    <dbReference type="NCBI Taxonomy" id="2678688"/>
    <lineage>
        <taxon>Bacteria</taxon>
        <taxon>Pseudomonadati</taxon>
        <taxon>Thermodesulfobacteriota</taxon>
        <taxon>Desulfovibrionia</taxon>
        <taxon>Desulfovibrionales</taxon>
        <taxon>Desulfovibrionaceae</taxon>
    </lineage>
</organism>
<dbReference type="InterPro" id="IPR001173">
    <property type="entry name" value="Glyco_trans_2-like"/>
</dbReference>
<dbReference type="AlphaFoldDB" id="A0A6I6JFQ1"/>